<keyword evidence="2 10" id="KW-0808">Transferase</keyword>
<evidence type="ECO:0000259" key="9">
    <source>
        <dbReference type="Pfam" id="PF21694"/>
    </source>
</evidence>
<dbReference type="NCBIfam" id="TIGR01128">
    <property type="entry name" value="holA"/>
    <property type="match status" value="1"/>
</dbReference>
<dbReference type="Gene3D" id="3.40.50.300">
    <property type="entry name" value="P-loop containing nucleotide triphosphate hydrolases"/>
    <property type="match status" value="1"/>
</dbReference>
<dbReference type="EC" id="2.7.7.7" evidence="1"/>
<dbReference type="InterPro" id="IPR008921">
    <property type="entry name" value="DNA_pol3_clamp-load_cplx_C"/>
</dbReference>
<feature type="domain" description="DNA polymerase III delta subunit-like C-terminal" evidence="9">
    <location>
        <begin position="286"/>
        <end position="400"/>
    </location>
</feature>
<accession>A0A4R9BH84</accession>
<evidence type="ECO:0000256" key="6">
    <source>
        <dbReference type="ARBA" id="ARBA00034754"/>
    </source>
</evidence>
<name>A0A4R9BH84_9MICO</name>
<gene>
    <name evidence="10" type="primary">holA</name>
    <name evidence="10" type="ORF">E3T51_15685</name>
</gene>
<dbReference type="InterPro" id="IPR005790">
    <property type="entry name" value="DNA_polIII_delta"/>
</dbReference>
<dbReference type="PANTHER" id="PTHR34388:SF1">
    <property type="entry name" value="DNA POLYMERASE III SUBUNIT DELTA"/>
    <property type="match status" value="1"/>
</dbReference>
<dbReference type="Proteomes" id="UP000297626">
    <property type="component" value="Unassembled WGS sequence"/>
</dbReference>
<keyword evidence="4" id="KW-0235">DNA replication</keyword>
<keyword evidence="3 10" id="KW-0548">Nucleotidyltransferase</keyword>
<dbReference type="InterPro" id="IPR048466">
    <property type="entry name" value="DNA_pol3_delta-like_C"/>
</dbReference>
<evidence type="ECO:0000256" key="7">
    <source>
        <dbReference type="ARBA" id="ARBA00049244"/>
    </source>
</evidence>
<evidence type="ECO:0000256" key="5">
    <source>
        <dbReference type="ARBA" id="ARBA00022932"/>
    </source>
</evidence>
<dbReference type="EMBL" id="SOHN01000019">
    <property type="protein sequence ID" value="TFD84799.1"/>
    <property type="molecule type" value="Genomic_DNA"/>
</dbReference>
<dbReference type="GO" id="GO:0003677">
    <property type="term" value="F:DNA binding"/>
    <property type="evidence" value="ECO:0007669"/>
    <property type="project" value="InterPro"/>
</dbReference>
<feature type="compositionally biased region" description="Polar residues" evidence="8">
    <location>
        <begin position="1"/>
        <end position="19"/>
    </location>
</feature>
<protein>
    <recommendedName>
        <fullName evidence="1">DNA-directed DNA polymerase</fullName>
        <ecNumber evidence="1">2.7.7.7</ecNumber>
    </recommendedName>
</protein>
<evidence type="ECO:0000313" key="11">
    <source>
        <dbReference type="Proteomes" id="UP000297626"/>
    </source>
</evidence>
<dbReference type="GO" id="GO:0006261">
    <property type="term" value="P:DNA-templated DNA replication"/>
    <property type="evidence" value="ECO:0007669"/>
    <property type="project" value="TreeGrafter"/>
</dbReference>
<evidence type="ECO:0000313" key="10">
    <source>
        <dbReference type="EMBL" id="TFD84799.1"/>
    </source>
</evidence>
<evidence type="ECO:0000256" key="3">
    <source>
        <dbReference type="ARBA" id="ARBA00022695"/>
    </source>
</evidence>
<dbReference type="PANTHER" id="PTHR34388">
    <property type="entry name" value="DNA POLYMERASE III SUBUNIT DELTA"/>
    <property type="match status" value="1"/>
</dbReference>
<evidence type="ECO:0000256" key="8">
    <source>
        <dbReference type="SAM" id="MobiDB-lite"/>
    </source>
</evidence>
<organism evidence="10 11">
    <name type="scientific">Cryobacterium serini</name>
    <dbReference type="NCBI Taxonomy" id="1259201"/>
    <lineage>
        <taxon>Bacteria</taxon>
        <taxon>Bacillati</taxon>
        <taxon>Actinomycetota</taxon>
        <taxon>Actinomycetes</taxon>
        <taxon>Micrococcales</taxon>
        <taxon>Microbacteriaceae</taxon>
        <taxon>Cryobacterium</taxon>
    </lineage>
</organism>
<dbReference type="Pfam" id="PF21694">
    <property type="entry name" value="DNA_pol3_delta_C"/>
    <property type="match status" value="1"/>
</dbReference>
<comment type="caution">
    <text evidence="10">The sequence shown here is derived from an EMBL/GenBank/DDBJ whole genome shotgun (WGS) entry which is preliminary data.</text>
</comment>
<evidence type="ECO:0000256" key="4">
    <source>
        <dbReference type="ARBA" id="ARBA00022705"/>
    </source>
</evidence>
<feature type="region of interest" description="Disordered" evidence="8">
    <location>
        <begin position="1"/>
        <end position="41"/>
    </location>
</feature>
<sequence length="409" mass="43962">MRQEPLTSRGSTSVASSTRYAKLFSPPEEGAAEQETRAQPSVVRDRLISHPHQIKEIALAARPATTGSRAGKAATARPNKGTVIPQLGWHEVRPAPIVLVSGTETFLAERAIRQLRDFLKLEDPSLEISDVQADSYAPGELLTLASPSLFGEPRLIRVSNVEKCSDTFLAEALDYLENPADDTYVVLRHGGGVRGKKLLDTIRGGLGGAIEIVCSELKKDTEKYEFASNEFKAAGKRVTVSALRQLVAAFSDDLAELSAACQQLISDATSEVTETTVDRYYGGRVETNAFKVADWAIAGRNGEALVTLRHALSSGADPVPIVAAFAMKIRTMAKVFGARGGSAQLGAQFGLAPWQVERAQKDLRGWSDEGLARCILALAETDAAVKGAGRDPVFALERLIGVISRRGEH</sequence>
<evidence type="ECO:0000256" key="1">
    <source>
        <dbReference type="ARBA" id="ARBA00012417"/>
    </source>
</evidence>
<reference evidence="10 11" key="1">
    <citation type="submission" date="2019-03" db="EMBL/GenBank/DDBJ databases">
        <title>Genomics of glacier-inhabiting Cryobacterium strains.</title>
        <authorList>
            <person name="Liu Q."/>
            <person name="Xin Y.-H."/>
        </authorList>
    </citation>
    <scope>NUCLEOTIDE SEQUENCE [LARGE SCALE GENOMIC DNA]</scope>
    <source>
        <strain evidence="10 11">Sr54</strain>
    </source>
</reference>
<keyword evidence="5" id="KW-0239">DNA-directed DNA polymerase</keyword>
<comment type="catalytic activity">
    <reaction evidence="7">
        <text>DNA(n) + a 2'-deoxyribonucleoside 5'-triphosphate = DNA(n+1) + diphosphate</text>
        <dbReference type="Rhea" id="RHEA:22508"/>
        <dbReference type="Rhea" id="RHEA-COMP:17339"/>
        <dbReference type="Rhea" id="RHEA-COMP:17340"/>
        <dbReference type="ChEBI" id="CHEBI:33019"/>
        <dbReference type="ChEBI" id="CHEBI:61560"/>
        <dbReference type="ChEBI" id="CHEBI:173112"/>
        <dbReference type="EC" id="2.7.7.7"/>
    </reaction>
</comment>
<dbReference type="Gene3D" id="1.20.272.10">
    <property type="match status" value="1"/>
</dbReference>
<dbReference type="SUPFAM" id="SSF48019">
    <property type="entry name" value="post-AAA+ oligomerization domain-like"/>
    <property type="match status" value="1"/>
</dbReference>
<dbReference type="GO" id="GO:0009360">
    <property type="term" value="C:DNA polymerase III complex"/>
    <property type="evidence" value="ECO:0007669"/>
    <property type="project" value="TreeGrafter"/>
</dbReference>
<proteinExistence type="inferred from homology"/>
<dbReference type="GO" id="GO:0003887">
    <property type="term" value="F:DNA-directed DNA polymerase activity"/>
    <property type="evidence" value="ECO:0007669"/>
    <property type="project" value="UniProtKB-KW"/>
</dbReference>
<comment type="similarity">
    <text evidence="6">Belongs to the DNA polymerase HolA subunit family.</text>
</comment>
<dbReference type="AlphaFoldDB" id="A0A4R9BH84"/>
<dbReference type="InterPro" id="IPR027417">
    <property type="entry name" value="P-loop_NTPase"/>
</dbReference>
<keyword evidence="11" id="KW-1185">Reference proteome</keyword>
<evidence type="ECO:0000256" key="2">
    <source>
        <dbReference type="ARBA" id="ARBA00022679"/>
    </source>
</evidence>